<dbReference type="SMART" id="SM00738">
    <property type="entry name" value="NGN"/>
    <property type="match status" value="1"/>
</dbReference>
<dbReference type="InterPro" id="IPR006645">
    <property type="entry name" value="NGN-like_dom"/>
</dbReference>
<dbReference type="AlphaFoldDB" id="X0WF26"/>
<dbReference type="Gene3D" id="3.30.70.940">
    <property type="entry name" value="NusG, N-terminal domain"/>
    <property type="match status" value="1"/>
</dbReference>
<keyword evidence="1" id="KW-0804">Transcription</keyword>
<reference evidence="3" key="1">
    <citation type="journal article" date="2014" name="Front. Microbiol.">
        <title>High frequency of phylogenetically diverse reductive dehalogenase-homologous genes in deep subseafloor sedimentary metagenomes.</title>
        <authorList>
            <person name="Kawai M."/>
            <person name="Futagami T."/>
            <person name="Toyoda A."/>
            <person name="Takaki Y."/>
            <person name="Nishi S."/>
            <person name="Hori S."/>
            <person name="Arai W."/>
            <person name="Tsubouchi T."/>
            <person name="Morono Y."/>
            <person name="Uchiyama I."/>
            <person name="Ito T."/>
            <person name="Fujiyama A."/>
            <person name="Inagaki F."/>
            <person name="Takami H."/>
        </authorList>
    </citation>
    <scope>NUCLEOTIDE SEQUENCE</scope>
    <source>
        <strain evidence="3">Expedition CK06-06</strain>
    </source>
</reference>
<dbReference type="SUPFAM" id="SSF50104">
    <property type="entry name" value="Translation proteins SH3-like domain"/>
    <property type="match status" value="1"/>
</dbReference>
<evidence type="ECO:0000259" key="2">
    <source>
        <dbReference type="SMART" id="SM00738"/>
    </source>
</evidence>
<gene>
    <name evidence="3" type="ORF">S01H1_66259</name>
</gene>
<protein>
    <recommendedName>
        <fullName evidence="2">NusG-like N-terminal domain-containing protein</fullName>
    </recommendedName>
</protein>
<dbReference type="InterPro" id="IPR008991">
    <property type="entry name" value="Translation_prot_SH3-like_sf"/>
</dbReference>
<dbReference type="InterPro" id="IPR036735">
    <property type="entry name" value="NGN_dom_sf"/>
</dbReference>
<accession>X0WF26</accession>
<proteinExistence type="predicted"/>
<organism evidence="3">
    <name type="scientific">marine sediment metagenome</name>
    <dbReference type="NCBI Taxonomy" id="412755"/>
    <lineage>
        <taxon>unclassified sequences</taxon>
        <taxon>metagenomes</taxon>
        <taxon>ecological metagenomes</taxon>
    </lineage>
</organism>
<feature type="domain" description="NusG-like N-terminal" evidence="2">
    <location>
        <begin position="1"/>
        <end position="91"/>
    </location>
</feature>
<name>X0WF26_9ZZZZ</name>
<sequence length="161" mass="18882">MKDWFVLNTKPKKEFQVEKLFIAGGFKIYAPKYIHENRIKPFFSGYGFIYFDYPAQYQMVKYTRGVKRIVGSQKGPIPISERIIQEIKKREINGLIELDKYGGKPEIGDEIEIMEGPLKGMRGIFKKEITEKERVLILLSYVSYQGQLIIEKKKLRKVLKV</sequence>
<dbReference type="Pfam" id="PF02357">
    <property type="entry name" value="NusG"/>
    <property type="match status" value="1"/>
</dbReference>
<dbReference type="SUPFAM" id="SSF82679">
    <property type="entry name" value="N-utilization substance G protein NusG, N-terminal domain"/>
    <property type="match status" value="1"/>
</dbReference>
<dbReference type="GO" id="GO:0006354">
    <property type="term" value="P:DNA-templated transcription elongation"/>
    <property type="evidence" value="ECO:0007669"/>
    <property type="project" value="InterPro"/>
</dbReference>
<comment type="caution">
    <text evidence="3">The sequence shown here is derived from an EMBL/GenBank/DDBJ whole genome shotgun (WGS) entry which is preliminary data.</text>
</comment>
<evidence type="ECO:0000256" key="1">
    <source>
        <dbReference type="ARBA" id="ARBA00023163"/>
    </source>
</evidence>
<evidence type="ECO:0000313" key="3">
    <source>
        <dbReference type="EMBL" id="GAG29554.1"/>
    </source>
</evidence>
<dbReference type="EMBL" id="BARS01043799">
    <property type="protein sequence ID" value="GAG29554.1"/>
    <property type="molecule type" value="Genomic_DNA"/>
</dbReference>